<dbReference type="InterPro" id="IPR036179">
    <property type="entry name" value="Ig-like_dom_sf"/>
</dbReference>
<keyword evidence="7" id="KW-1185">Reference proteome</keyword>
<dbReference type="InterPro" id="IPR007110">
    <property type="entry name" value="Ig-like_dom"/>
</dbReference>
<proteinExistence type="predicted"/>
<evidence type="ECO:0000256" key="4">
    <source>
        <dbReference type="SAM" id="SignalP"/>
    </source>
</evidence>
<dbReference type="Proteomes" id="UP000242450">
    <property type="component" value="Chromosome 11"/>
</dbReference>
<feature type="signal peptide" evidence="4">
    <location>
        <begin position="1"/>
        <end position="23"/>
    </location>
</feature>
<dbReference type="InterPro" id="IPR003599">
    <property type="entry name" value="Ig_sub"/>
</dbReference>
<protein>
    <recommendedName>
        <fullName evidence="5">Ig-like domain-containing protein</fullName>
    </recommendedName>
</protein>
<evidence type="ECO:0000313" key="7">
    <source>
        <dbReference type="Proteomes" id="UP000242450"/>
    </source>
</evidence>
<dbReference type="FunFam" id="2.60.40.10:FF:000212">
    <property type="entry name" value="Immunoglobulin kappa chain variable 12-38"/>
    <property type="match status" value="1"/>
</dbReference>
<dbReference type="AlphaFoldDB" id="A0A212CXN9"/>
<dbReference type="GO" id="GO:0019814">
    <property type="term" value="C:immunoglobulin complex"/>
    <property type="evidence" value="ECO:0007669"/>
    <property type="project" value="UniProtKB-KW"/>
</dbReference>
<evidence type="ECO:0000256" key="3">
    <source>
        <dbReference type="ARBA" id="ARBA00043265"/>
    </source>
</evidence>
<keyword evidence="2" id="KW-1064">Adaptive immunity</keyword>
<keyword evidence="3" id="KW-1280">Immunoglobulin</keyword>
<dbReference type="GO" id="GO:0016020">
    <property type="term" value="C:membrane"/>
    <property type="evidence" value="ECO:0007669"/>
    <property type="project" value="UniProtKB-ARBA"/>
</dbReference>
<dbReference type="InterPro" id="IPR013783">
    <property type="entry name" value="Ig-like_fold"/>
</dbReference>
<dbReference type="Pfam" id="PF07686">
    <property type="entry name" value="V-set"/>
    <property type="match status" value="1"/>
</dbReference>
<feature type="domain" description="Ig-like" evidence="5">
    <location>
        <begin position="5"/>
        <end position="96"/>
    </location>
</feature>
<dbReference type="PANTHER" id="PTHR23267">
    <property type="entry name" value="IMMUNOGLOBULIN LIGHT CHAIN"/>
    <property type="match status" value="1"/>
</dbReference>
<dbReference type="EMBL" id="MKHE01000011">
    <property type="protein sequence ID" value="OWK10726.1"/>
    <property type="molecule type" value="Genomic_DNA"/>
</dbReference>
<dbReference type="OrthoDB" id="9684711at2759"/>
<sequence length="124" mass="13725">MGSQAHLIFLLLWISATVSVTPGDRVTITCKASQKVDDDLYWYQQKPGQAPKLIIKQASTLISGVPSRFSGSGNDIDFTLTIDDIKSEDSAYYFCQHDENIPPAVIYSVSKTSKGLQRDDLSCY</sequence>
<dbReference type="InterPro" id="IPR050150">
    <property type="entry name" value="IgV_Light_Chain"/>
</dbReference>
<gene>
    <name evidence="6" type="ORF">Celaphus_00005538</name>
</gene>
<comment type="caution">
    <text evidence="6">The sequence shown here is derived from an EMBL/GenBank/DDBJ whole genome shotgun (WGS) entry which is preliminary data.</text>
</comment>
<dbReference type="GO" id="GO:0005576">
    <property type="term" value="C:extracellular region"/>
    <property type="evidence" value="ECO:0007669"/>
    <property type="project" value="UniProtKB-ARBA"/>
</dbReference>
<dbReference type="GO" id="GO:0002250">
    <property type="term" value="P:adaptive immune response"/>
    <property type="evidence" value="ECO:0007669"/>
    <property type="project" value="UniProtKB-KW"/>
</dbReference>
<accession>A0A212CXN9</accession>
<keyword evidence="4" id="KW-0732">Signal</keyword>
<evidence type="ECO:0000313" key="6">
    <source>
        <dbReference type="EMBL" id="OWK10726.1"/>
    </source>
</evidence>
<keyword evidence="1" id="KW-0391">Immunity</keyword>
<dbReference type="SMART" id="SM00408">
    <property type="entry name" value="IGc2"/>
    <property type="match status" value="1"/>
</dbReference>
<dbReference type="SMART" id="SM00406">
    <property type="entry name" value="IGv"/>
    <property type="match status" value="1"/>
</dbReference>
<dbReference type="InterPro" id="IPR003598">
    <property type="entry name" value="Ig_sub2"/>
</dbReference>
<dbReference type="InterPro" id="IPR013106">
    <property type="entry name" value="Ig_V-set"/>
</dbReference>
<name>A0A212CXN9_CEREH</name>
<dbReference type="Gene3D" id="2.60.40.10">
    <property type="entry name" value="Immunoglobulins"/>
    <property type="match status" value="1"/>
</dbReference>
<organism evidence="6 7">
    <name type="scientific">Cervus elaphus hippelaphus</name>
    <name type="common">European red deer</name>
    <dbReference type="NCBI Taxonomy" id="46360"/>
    <lineage>
        <taxon>Eukaryota</taxon>
        <taxon>Metazoa</taxon>
        <taxon>Chordata</taxon>
        <taxon>Craniata</taxon>
        <taxon>Vertebrata</taxon>
        <taxon>Euteleostomi</taxon>
        <taxon>Mammalia</taxon>
        <taxon>Eutheria</taxon>
        <taxon>Laurasiatheria</taxon>
        <taxon>Artiodactyla</taxon>
        <taxon>Ruminantia</taxon>
        <taxon>Pecora</taxon>
        <taxon>Cervidae</taxon>
        <taxon>Cervinae</taxon>
        <taxon>Cervus</taxon>
    </lineage>
</organism>
<evidence type="ECO:0000256" key="2">
    <source>
        <dbReference type="ARBA" id="ARBA00023130"/>
    </source>
</evidence>
<dbReference type="SMART" id="SM00409">
    <property type="entry name" value="IG"/>
    <property type="match status" value="1"/>
</dbReference>
<evidence type="ECO:0000259" key="5">
    <source>
        <dbReference type="PROSITE" id="PS50835"/>
    </source>
</evidence>
<evidence type="ECO:0000256" key="1">
    <source>
        <dbReference type="ARBA" id="ARBA00022859"/>
    </source>
</evidence>
<feature type="chain" id="PRO_5012171275" description="Ig-like domain-containing protein" evidence="4">
    <location>
        <begin position="24"/>
        <end position="124"/>
    </location>
</feature>
<reference evidence="6 7" key="1">
    <citation type="journal article" date="2018" name="Mol. Genet. Genomics">
        <title>The red deer Cervus elaphus genome CerEla1.0: sequencing, annotating, genes, and chromosomes.</title>
        <authorList>
            <person name="Bana N.A."/>
            <person name="Nyiri A."/>
            <person name="Nagy J."/>
            <person name="Frank K."/>
            <person name="Nagy T."/>
            <person name="Steger V."/>
            <person name="Schiller M."/>
            <person name="Lakatos P."/>
            <person name="Sugar L."/>
            <person name="Horn P."/>
            <person name="Barta E."/>
            <person name="Orosz L."/>
        </authorList>
    </citation>
    <scope>NUCLEOTIDE SEQUENCE [LARGE SCALE GENOMIC DNA]</scope>
    <source>
        <strain evidence="6">Hungarian</strain>
    </source>
</reference>
<dbReference type="PROSITE" id="PS50835">
    <property type="entry name" value="IG_LIKE"/>
    <property type="match status" value="1"/>
</dbReference>
<dbReference type="SUPFAM" id="SSF48726">
    <property type="entry name" value="Immunoglobulin"/>
    <property type="match status" value="1"/>
</dbReference>